<proteinExistence type="predicted"/>
<dbReference type="Gene3D" id="3.30.70.270">
    <property type="match status" value="1"/>
</dbReference>
<dbReference type="InterPro" id="IPR003660">
    <property type="entry name" value="HAMP_dom"/>
</dbReference>
<dbReference type="GO" id="GO:0007165">
    <property type="term" value="P:signal transduction"/>
    <property type="evidence" value="ECO:0007669"/>
    <property type="project" value="InterPro"/>
</dbReference>
<dbReference type="STRING" id="1842727.RD110_05450"/>
<dbReference type="SUPFAM" id="SSF55073">
    <property type="entry name" value="Nucleotide cyclase"/>
    <property type="match status" value="1"/>
</dbReference>
<dbReference type="KEGG" id="rhy:RD110_05450"/>
<evidence type="ECO:0000256" key="4">
    <source>
        <dbReference type="SAM" id="Phobius"/>
    </source>
</evidence>
<dbReference type="GO" id="GO:1902201">
    <property type="term" value="P:negative regulation of bacterial-type flagellum-dependent cell motility"/>
    <property type="evidence" value="ECO:0007669"/>
    <property type="project" value="TreeGrafter"/>
</dbReference>
<dbReference type="InterPro" id="IPR050469">
    <property type="entry name" value="Diguanylate_Cyclase"/>
</dbReference>
<reference evidence="7 8" key="1">
    <citation type="submission" date="2017-01" db="EMBL/GenBank/DDBJ databases">
        <authorList>
            <person name="Mah S.A."/>
            <person name="Swanson W.J."/>
            <person name="Moy G.W."/>
            <person name="Vacquier V.D."/>
        </authorList>
    </citation>
    <scope>NUCLEOTIDE SEQUENCE [LARGE SCALE GENOMIC DNA]</scope>
    <source>
        <strain evidence="7 8">DCY110</strain>
    </source>
</reference>
<dbReference type="SMART" id="SM00267">
    <property type="entry name" value="GGDEF"/>
    <property type="match status" value="1"/>
</dbReference>
<keyword evidence="8" id="KW-1185">Reference proteome</keyword>
<evidence type="ECO:0000313" key="8">
    <source>
        <dbReference type="Proteomes" id="UP000186609"/>
    </source>
</evidence>
<dbReference type="GO" id="GO:0005886">
    <property type="term" value="C:plasma membrane"/>
    <property type="evidence" value="ECO:0007669"/>
    <property type="project" value="TreeGrafter"/>
</dbReference>
<dbReference type="PANTHER" id="PTHR45138:SF9">
    <property type="entry name" value="DIGUANYLATE CYCLASE DGCM-RELATED"/>
    <property type="match status" value="1"/>
</dbReference>
<feature type="domain" description="HAMP" evidence="5">
    <location>
        <begin position="174"/>
        <end position="230"/>
    </location>
</feature>
<dbReference type="InterPro" id="IPR000160">
    <property type="entry name" value="GGDEF_dom"/>
</dbReference>
<feature type="coiled-coil region" evidence="3">
    <location>
        <begin position="218"/>
        <end position="277"/>
    </location>
</feature>
<feature type="transmembrane region" description="Helical" evidence="4">
    <location>
        <begin position="150"/>
        <end position="172"/>
    </location>
</feature>
<dbReference type="PROSITE" id="PS50887">
    <property type="entry name" value="GGDEF"/>
    <property type="match status" value="1"/>
</dbReference>
<dbReference type="CDD" id="cd01949">
    <property type="entry name" value="GGDEF"/>
    <property type="match status" value="1"/>
</dbReference>
<evidence type="ECO:0000256" key="3">
    <source>
        <dbReference type="SAM" id="Coils"/>
    </source>
</evidence>
<dbReference type="NCBIfam" id="TIGR00254">
    <property type="entry name" value="GGDEF"/>
    <property type="match status" value="1"/>
</dbReference>
<evidence type="ECO:0000313" key="7">
    <source>
        <dbReference type="EMBL" id="APW40489.1"/>
    </source>
</evidence>
<dbReference type="EMBL" id="CP019236">
    <property type="protein sequence ID" value="APW40489.1"/>
    <property type="molecule type" value="Genomic_DNA"/>
</dbReference>
<evidence type="ECO:0000256" key="2">
    <source>
        <dbReference type="ARBA" id="ARBA00034247"/>
    </source>
</evidence>
<evidence type="ECO:0000256" key="1">
    <source>
        <dbReference type="ARBA" id="ARBA00012528"/>
    </source>
</evidence>
<gene>
    <name evidence="7" type="ORF">RD110_05450</name>
</gene>
<evidence type="ECO:0000259" key="5">
    <source>
        <dbReference type="PROSITE" id="PS50885"/>
    </source>
</evidence>
<dbReference type="Pfam" id="PF00990">
    <property type="entry name" value="GGDEF"/>
    <property type="match status" value="1"/>
</dbReference>
<feature type="domain" description="GGDEF" evidence="6">
    <location>
        <begin position="305"/>
        <end position="442"/>
    </location>
</feature>
<dbReference type="PANTHER" id="PTHR45138">
    <property type="entry name" value="REGULATORY COMPONENTS OF SENSORY TRANSDUCTION SYSTEM"/>
    <property type="match status" value="1"/>
</dbReference>
<dbReference type="InterPro" id="IPR043128">
    <property type="entry name" value="Rev_trsase/Diguanyl_cyclase"/>
</dbReference>
<dbReference type="PROSITE" id="PS50885">
    <property type="entry name" value="HAMP"/>
    <property type="match status" value="1"/>
</dbReference>
<sequence length="451" mass="50348">MRRNSLGGRLVLATLAFCLLFTVVVAALRTWSAWQNNVAAMSGELQLIAQVYQRTLSKSIWDMDRESLQAHLTSAANVASVGQVVVSLQSSNRAPEVFQRRREGWRPSTLAPVLHVKLDYEAFPGSREAVGEFSLYGDERVLWQRLRAEMVAIVATQVAQSLLLASLIMLMFSRLVTVHVRRIAQHLSQLTPLNLDTKLTLERDRRRQDELSLLVSGVNQLQGNLSDYLERQQRDEKELIAHRDNLAALVRERTLELEKTNDRLESANAMLDGLARTDPLTGLANRRHFDETKEIEFRRAQRNGQPLSLLVCDIDEFKRYNDAYGHAKGDQCLRAVARAIESTCARAGELVSRIGGEEFAVLLPGTDAQTGTLLATQLLQAVAELGIAHRDSGTAPFITVSIGLAQFDAERMQSFDALFEQADTALYLAKSRGRNQVAVAEPQKSLDDKWS</sequence>
<dbReference type="SMART" id="SM00304">
    <property type="entry name" value="HAMP"/>
    <property type="match status" value="1"/>
</dbReference>
<dbReference type="FunFam" id="3.30.70.270:FF:000001">
    <property type="entry name" value="Diguanylate cyclase domain protein"/>
    <property type="match status" value="1"/>
</dbReference>
<keyword evidence="4" id="KW-1133">Transmembrane helix</keyword>
<evidence type="ECO:0000259" key="6">
    <source>
        <dbReference type="PROSITE" id="PS50887"/>
    </source>
</evidence>
<dbReference type="InterPro" id="IPR029787">
    <property type="entry name" value="Nucleotide_cyclase"/>
</dbReference>
<dbReference type="GO" id="GO:0043709">
    <property type="term" value="P:cell adhesion involved in single-species biofilm formation"/>
    <property type="evidence" value="ECO:0007669"/>
    <property type="project" value="TreeGrafter"/>
</dbReference>
<name>A0A1P8K3B2_9BURK</name>
<protein>
    <recommendedName>
        <fullName evidence="1">diguanylate cyclase</fullName>
        <ecNumber evidence="1">2.7.7.65</ecNumber>
    </recommendedName>
</protein>
<dbReference type="Gene3D" id="6.10.340.10">
    <property type="match status" value="1"/>
</dbReference>
<keyword evidence="4" id="KW-0812">Transmembrane</keyword>
<dbReference type="EC" id="2.7.7.65" evidence="1"/>
<comment type="catalytic activity">
    <reaction evidence="2">
        <text>2 GTP = 3',3'-c-di-GMP + 2 diphosphate</text>
        <dbReference type="Rhea" id="RHEA:24898"/>
        <dbReference type="ChEBI" id="CHEBI:33019"/>
        <dbReference type="ChEBI" id="CHEBI:37565"/>
        <dbReference type="ChEBI" id="CHEBI:58805"/>
        <dbReference type="EC" id="2.7.7.65"/>
    </reaction>
</comment>
<dbReference type="Proteomes" id="UP000186609">
    <property type="component" value="Chromosome"/>
</dbReference>
<dbReference type="GO" id="GO:0052621">
    <property type="term" value="F:diguanylate cyclase activity"/>
    <property type="evidence" value="ECO:0007669"/>
    <property type="project" value="UniProtKB-EC"/>
</dbReference>
<organism evidence="7 8">
    <name type="scientific">Rhodoferax koreensis</name>
    <dbReference type="NCBI Taxonomy" id="1842727"/>
    <lineage>
        <taxon>Bacteria</taxon>
        <taxon>Pseudomonadati</taxon>
        <taxon>Pseudomonadota</taxon>
        <taxon>Betaproteobacteria</taxon>
        <taxon>Burkholderiales</taxon>
        <taxon>Comamonadaceae</taxon>
        <taxon>Rhodoferax</taxon>
    </lineage>
</organism>
<accession>A0A1P8K3B2</accession>
<keyword evidence="3" id="KW-0175">Coiled coil</keyword>
<keyword evidence="4" id="KW-0472">Membrane</keyword>
<dbReference type="AlphaFoldDB" id="A0A1P8K3B2"/>